<protein>
    <submittedName>
        <fullName evidence="3">Uncharacterized protein</fullName>
    </submittedName>
</protein>
<feature type="compositionally biased region" description="Basic and acidic residues" evidence="1">
    <location>
        <begin position="99"/>
        <end position="108"/>
    </location>
</feature>
<dbReference type="EMBL" id="JBHFFA010000004">
    <property type="protein sequence ID" value="KAL2632166.1"/>
    <property type="molecule type" value="Genomic_DNA"/>
</dbReference>
<feature type="compositionally biased region" description="Polar residues" evidence="1">
    <location>
        <begin position="72"/>
        <end position="83"/>
    </location>
</feature>
<name>A0ABD1YNJ3_9MARC</name>
<keyword evidence="2" id="KW-0472">Membrane</keyword>
<evidence type="ECO:0000256" key="1">
    <source>
        <dbReference type="SAM" id="MobiDB-lite"/>
    </source>
</evidence>
<accession>A0ABD1YNJ3</accession>
<dbReference type="AlphaFoldDB" id="A0ABD1YNJ3"/>
<keyword evidence="2" id="KW-1133">Transmembrane helix</keyword>
<organism evidence="3 4">
    <name type="scientific">Riccia fluitans</name>
    <dbReference type="NCBI Taxonomy" id="41844"/>
    <lineage>
        <taxon>Eukaryota</taxon>
        <taxon>Viridiplantae</taxon>
        <taxon>Streptophyta</taxon>
        <taxon>Embryophyta</taxon>
        <taxon>Marchantiophyta</taxon>
        <taxon>Marchantiopsida</taxon>
        <taxon>Marchantiidae</taxon>
        <taxon>Marchantiales</taxon>
        <taxon>Ricciaceae</taxon>
        <taxon>Riccia</taxon>
    </lineage>
</organism>
<reference evidence="3 4" key="1">
    <citation type="submission" date="2024-09" db="EMBL/GenBank/DDBJ databases">
        <title>Chromosome-scale assembly of Riccia fluitans.</title>
        <authorList>
            <person name="Paukszto L."/>
            <person name="Sawicki J."/>
            <person name="Karawczyk K."/>
            <person name="Piernik-Szablinska J."/>
            <person name="Szczecinska M."/>
            <person name="Mazdziarz M."/>
        </authorList>
    </citation>
    <scope>NUCLEOTIDE SEQUENCE [LARGE SCALE GENOMIC DNA]</scope>
    <source>
        <strain evidence="3">Rf_01</strain>
        <tissue evidence="3">Aerial parts of the thallus</tissue>
    </source>
</reference>
<comment type="caution">
    <text evidence="3">The sequence shown here is derived from an EMBL/GenBank/DDBJ whole genome shotgun (WGS) entry which is preliminary data.</text>
</comment>
<proteinExistence type="predicted"/>
<keyword evidence="4" id="KW-1185">Reference proteome</keyword>
<evidence type="ECO:0000313" key="3">
    <source>
        <dbReference type="EMBL" id="KAL2632166.1"/>
    </source>
</evidence>
<gene>
    <name evidence="3" type="ORF">R1flu_016852</name>
</gene>
<sequence>MAATLLASTAIPAGLRSAPLGSCSSRSGVSSLSFTSLGAPRYTKRGGSIRCEGIRETVDKATKKEITKEEILQNQDTNQSEKQSVFGAVPKSGSSYPRPEVDRRPETGDRSLGSIFAFDGAAPETINGRLAMVGILWAAIAEKMSGLTVFDQLYTQGTGLVYYVALVPLIAYASIVPMLNGESTDARSFGPFTARALCP</sequence>
<evidence type="ECO:0000313" key="4">
    <source>
        <dbReference type="Proteomes" id="UP001605036"/>
    </source>
</evidence>
<keyword evidence="2" id="KW-0812">Transmembrane</keyword>
<feature type="transmembrane region" description="Helical" evidence="2">
    <location>
        <begin position="160"/>
        <end position="179"/>
    </location>
</feature>
<dbReference type="Proteomes" id="UP001605036">
    <property type="component" value="Unassembled WGS sequence"/>
</dbReference>
<dbReference type="SUPFAM" id="SSF103511">
    <property type="entry name" value="Chlorophyll a-b binding protein"/>
    <property type="match status" value="1"/>
</dbReference>
<feature type="region of interest" description="Disordered" evidence="1">
    <location>
        <begin position="69"/>
        <end position="108"/>
    </location>
</feature>
<evidence type="ECO:0000256" key="2">
    <source>
        <dbReference type="SAM" id="Phobius"/>
    </source>
</evidence>